<dbReference type="Pfam" id="PF00955">
    <property type="entry name" value="HCO3_cotransp"/>
    <property type="match status" value="1"/>
</dbReference>
<dbReference type="Gene3D" id="1.10.287.570">
    <property type="entry name" value="Helical hairpin bin"/>
    <property type="match status" value="1"/>
</dbReference>
<dbReference type="Gene3D" id="3.40.930.10">
    <property type="entry name" value="Mannitol-specific EII, Chain A"/>
    <property type="match status" value="1"/>
</dbReference>
<evidence type="ECO:0000256" key="5">
    <source>
        <dbReference type="ARBA" id="ARBA00022692"/>
    </source>
</evidence>
<feature type="non-terminal residue" evidence="18">
    <location>
        <position position="898"/>
    </location>
</feature>
<evidence type="ECO:0000313" key="18">
    <source>
        <dbReference type="EMBL" id="KFP03685.1"/>
    </source>
</evidence>
<dbReference type="NCBIfam" id="TIGR00834">
    <property type="entry name" value="ae"/>
    <property type="match status" value="1"/>
</dbReference>
<keyword evidence="3 15" id="KW-0813">Transport</keyword>
<evidence type="ECO:0000259" key="16">
    <source>
        <dbReference type="Pfam" id="PF00955"/>
    </source>
</evidence>
<dbReference type="FunFam" id="1.10.287.570:FF:000001">
    <property type="entry name" value="Anion exchange protein"/>
    <property type="match status" value="1"/>
</dbReference>
<feature type="transmembrane region" description="Helical" evidence="15">
    <location>
        <begin position="470"/>
        <end position="488"/>
    </location>
</feature>
<evidence type="ECO:0000256" key="2">
    <source>
        <dbReference type="ARBA" id="ARBA00010993"/>
    </source>
</evidence>
<keyword evidence="6" id="KW-0769">Symport</keyword>
<feature type="transmembrane region" description="Helical" evidence="15">
    <location>
        <begin position="356"/>
        <end position="379"/>
    </location>
</feature>
<dbReference type="AlphaFoldDB" id="A0A091I8G5"/>
<evidence type="ECO:0000259" key="17">
    <source>
        <dbReference type="Pfam" id="PF07565"/>
    </source>
</evidence>
<evidence type="ECO:0000313" key="19">
    <source>
        <dbReference type="Proteomes" id="UP000054308"/>
    </source>
</evidence>
<evidence type="ECO:0000256" key="3">
    <source>
        <dbReference type="ARBA" id="ARBA00022448"/>
    </source>
</evidence>
<dbReference type="GO" id="GO:0051453">
    <property type="term" value="P:regulation of intracellular pH"/>
    <property type="evidence" value="ECO:0007669"/>
    <property type="project" value="TreeGrafter"/>
</dbReference>
<evidence type="ECO:0000256" key="14">
    <source>
        <dbReference type="ARBA" id="ARBA00037277"/>
    </source>
</evidence>
<comment type="function">
    <text evidence="14">Electrogenic sodium/bicarbonate cotransporter with a Na(+):HCO3(-) stoichiometry varying from 1:2 to 1:3. May regulate bicarbonate influx/efflux at the basolateral membrane of cells and regulate intracellular pH.</text>
</comment>
<keyword evidence="8" id="KW-0915">Sodium</keyword>
<dbReference type="GO" id="GO:0005452">
    <property type="term" value="F:solute:inorganic anion antiporter activity"/>
    <property type="evidence" value="ECO:0007669"/>
    <property type="project" value="InterPro"/>
</dbReference>
<feature type="non-terminal residue" evidence="18">
    <location>
        <position position="1"/>
    </location>
</feature>
<dbReference type="InterPro" id="IPR003024">
    <property type="entry name" value="Na/HCO3_transpt"/>
</dbReference>
<gene>
    <name evidence="18" type="ORF">N300_02115</name>
</gene>
<evidence type="ECO:0000256" key="12">
    <source>
        <dbReference type="ARBA" id="ARBA00035820"/>
    </source>
</evidence>
<evidence type="ECO:0000256" key="13">
    <source>
        <dbReference type="ARBA" id="ARBA00036309"/>
    </source>
</evidence>
<keyword evidence="5 15" id="KW-0812">Transmembrane</keyword>
<feature type="transmembrane region" description="Helical" evidence="15">
    <location>
        <begin position="692"/>
        <end position="716"/>
    </location>
</feature>
<dbReference type="PRINTS" id="PR01232">
    <property type="entry name" value="NAHCO3TRSPRT"/>
</dbReference>
<keyword evidence="10 15" id="KW-0472">Membrane</keyword>
<name>A0A091I8G5_CALAN</name>
<keyword evidence="4" id="KW-1003">Cell membrane</keyword>
<dbReference type="Proteomes" id="UP000054308">
    <property type="component" value="Unassembled WGS sequence"/>
</dbReference>
<dbReference type="STRING" id="9244.A0A091I8G5"/>
<evidence type="ECO:0000256" key="7">
    <source>
        <dbReference type="ARBA" id="ARBA00022989"/>
    </source>
</evidence>
<feature type="transmembrane region" description="Helical" evidence="15">
    <location>
        <begin position="604"/>
        <end position="622"/>
    </location>
</feature>
<evidence type="ECO:0000256" key="8">
    <source>
        <dbReference type="ARBA" id="ARBA00023053"/>
    </source>
</evidence>
<evidence type="ECO:0000256" key="1">
    <source>
        <dbReference type="ARBA" id="ARBA00004554"/>
    </source>
</evidence>
<dbReference type="SUPFAM" id="SSF55804">
    <property type="entry name" value="Phoshotransferase/anion transport protein"/>
    <property type="match status" value="1"/>
</dbReference>
<feature type="transmembrane region" description="Helical" evidence="15">
    <location>
        <begin position="391"/>
        <end position="420"/>
    </location>
</feature>
<dbReference type="EMBL" id="KL218258">
    <property type="protein sequence ID" value="KFP03685.1"/>
    <property type="molecule type" value="Genomic_DNA"/>
</dbReference>
<evidence type="ECO:0000256" key="9">
    <source>
        <dbReference type="ARBA" id="ARBA00023065"/>
    </source>
</evidence>
<dbReference type="InterPro" id="IPR016152">
    <property type="entry name" value="PTrfase/Anion_transptr"/>
</dbReference>
<dbReference type="InterPro" id="IPR003020">
    <property type="entry name" value="HCO3_transpt_euk"/>
</dbReference>
<feature type="transmembrane region" description="Helical" evidence="15">
    <location>
        <begin position="752"/>
        <end position="771"/>
    </location>
</feature>
<proteinExistence type="inferred from homology"/>
<feature type="transmembrane region" description="Helical" evidence="15">
    <location>
        <begin position="778"/>
        <end position="797"/>
    </location>
</feature>
<feature type="transmembrane region" description="Helical" evidence="15">
    <location>
        <begin position="652"/>
        <end position="671"/>
    </location>
</feature>
<dbReference type="Pfam" id="PF07565">
    <property type="entry name" value="Band_3_cyto"/>
    <property type="match status" value="1"/>
</dbReference>
<feature type="domain" description="Band 3 cytoplasmic" evidence="17">
    <location>
        <begin position="19"/>
        <end position="259"/>
    </location>
</feature>
<dbReference type="GO" id="GO:0016323">
    <property type="term" value="C:basolateral plasma membrane"/>
    <property type="evidence" value="ECO:0007669"/>
    <property type="project" value="UniProtKB-SubCell"/>
</dbReference>
<keyword evidence="7 15" id="KW-1133">Transmembrane helix</keyword>
<evidence type="ECO:0000256" key="11">
    <source>
        <dbReference type="ARBA" id="ARBA00023201"/>
    </source>
</evidence>
<dbReference type="PRINTS" id="PR01231">
    <property type="entry name" value="HCO3TRNSPORT"/>
</dbReference>
<dbReference type="PANTHER" id="PTHR11453:SF10">
    <property type="entry name" value="ELECTROGENIC SODIUM BICARBONATE COTRANSPORTER 1"/>
    <property type="match status" value="1"/>
</dbReference>
<accession>A0A091I8G5</accession>
<evidence type="ECO:0000256" key="10">
    <source>
        <dbReference type="ARBA" id="ARBA00023136"/>
    </source>
</evidence>
<feature type="transmembrane region" description="Helical" evidence="15">
    <location>
        <begin position="566"/>
        <end position="584"/>
    </location>
</feature>
<comment type="catalytic activity">
    <reaction evidence="12">
        <text>3 hydrogencarbonate(out) + Na(+)(out) = 3 hydrogencarbonate(in) + Na(+)(in)</text>
        <dbReference type="Rhea" id="RHEA:72219"/>
        <dbReference type="ChEBI" id="CHEBI:17544"/>
        <dbReference type="ChEBI" id="CHEBI:29101"/>
    </reaction>
</comment>
<feature type="transmembrane region" description="Helical" evidence="15">
    <location>
        <begin position="829"/>
        <end position="860"/>
    </location>
</feature>
<dbReference type="PANTHER" id="PTHR11453">
    <property type="entry name" value="ANION EXCHANGE PROTEIN"/>
    <property type="match status" value="1"/>
</dbReference>
<organism evidence="18 19">
    <name type="scientific">Calypte anna</name>
    <name type="common">Anna's hummingbird</name>
    <name type="synonym">Archilochus anna</name>
    <dbReference type="NCBI Taxonomy" id="9244"/>
    <lineage>
        <taxon>Eukaryota</taxon>
        <taxon>Metazoa</taxon>
        <taxon>Chordata</taxon>
        <taxon>Craniata</taxon>
        <taxon>Vertebrata</taxon>
        <taxon>Euteleostomi</taxon>
        <taxon>Archelosauria</taxon>
        <taxon>Archosauria</taxon>
        <taxon>Dinosauria</taxon>
        <taxon>Saurischia</taxon>
        <taxon>Theropoda</taxon>
        <taxon>Coelurosauria</taxon>
        <taxon>Aves</taxon>
        <taxon>Neognathae</taxon>
        <taxon>Neoaves</taxon>
        <taxon>Strisores</taxon>
        <taxon>Apodiformes</taxon>
        <taxon>Trochilidae</taxon>
        <taxon>Calypte</taxon>
    </lineage>
</organism>
<comment type="subcellular location">
    <subcellularLocation>
        <location evidence="1">Basolateral cell membrane</location>
        <topology evidence="1">Multi-pass membrane protein</topology>
    </subcellularLocation>
    <subcellularLocation>
        <location evidence="15">Membrane</location>
        <topology evidence="15">Multi-pass membrane protein</topology>
    </subcellularLocation>
</comment>
<comment type="similarity">
    <text evidence="2 15">Belongs to the anion exchanger (TC 2.A.31) family.</text>
</comment>
<reference evidence="18 19" key="1">
    <citation type="submission" date="2014-04" db="EMBL/GenBank/DDBJ databases">
        <title>Genome evolution of avian class.</title>
        <authorList>
            <person name="Zhang G."/>
            <person name="Li C."/>
        </authorList>
    </citation>
    <scope>NUCLEOTIDE SEQUENCE [LARGE SCALE GENOMIC DNA]</scope>
    <source>
        <strain evidence="18">BGI_N300</strain>
    </source>
</reference>
<dbReference type="GO" id="GO:0008509">
    <property type="term" value="F:monoatomic anion transmembrane transporter activity"/>
    <property type="evidence" value="ECO:0007669"/>
    <property type="project" value="InterPro"/>
</dbReference>
<keyword evidence="19" id="KW-1185">Reference proteome</keyword>
<protein>
    <recommendedName>
        <fullName evidence="15">Anion exchange protein</fullName>
    </recommendedName>
</protein>
<feature type="domain" description="Bicarbonate transporter-like transmembrane" evidence="16">
    <location>
        <begin position="328"/>
        <end position="880"/>
    </location>
</feature>
<keyword evidence="11" id="KW-0739">Sodium transport</keyword>
<sequence length="898" mass="100975">AERIRFILGEEDDSPAPPQLFTELDELLAIDGQEMEWKETARWIKFEEKVEQGGERWSKPHVATLSLHSLFELRTCIEKGSIMLDIEISDVALVEMIVDNQIETGLLKAELKDKVTYTLLRKHRHQTKKSNLRSLADIGRTVSSAKCWRLLSAMGMLEPWPRVPREGVEASSLEMFKLKNKFMKKLPRDAEASNVLVGEVDFLEGPFIAFVRLQQAVMLGALTEVPVPTRFLFILLGPKGKAKSYHEIGRAIATLMSDEFLDEVIVLPPGEWDPAIRIEPPKSLPSSDKRKNMYSGGENLQMNGDTPHDGGHGGGGHGDCEELQRTGRFCGGLIKDIKRKAPFFASDFYDALNIQALSAILFIYLATVTNAITFGGLLGDATENMQGVLESFLGTAVTGAIFCLFAGQPLTILSSTGPVLVFERLLFNFSKDNDFDYLEFRLWIGLWSAFQCLLLVATDASFLVKYFTRFTEEGFSSLISFIFIYDAFKKMIKLADHYPINSHFKVDEITQYSCACQPLDPELELSSVLSCSQPNTTTEWSALTAKECLRHGGQLVGNNCGYIPDITLMSFILFFGTYTCSMALKKFKTSRYFPTTARKLISDFAIILSIFIFCGIDALVGVDTPKLIVPSEFKPTSPERSWFVPPFGGNPWWVYLAAAIPALLVTILIFMDQQITAVIVNRKEHKLKKGAGYHLDLFWVAILMIVCSFMGLPWYVAATVISIAHIDSLKMETETSAPGEQPKFLGVREQRVTGIIVFILTGVSVFMAPILKFIPMPVLYGVFLYMGVASLNGVQFMDRLKLLLMPLKHQPDFIYLRHVPLRRVHLFTFLQVVCLALLWILKSTVAAIIFPVMILALVAVRKAMDYLFSQHDLSFLDDVIPEKEKKKKEDEKKKKKKK</sequence>
<evidence type="ECO:0000256" key="4">
    <source>
        <dbReference type="ARBA" id="ARBA00022475"/>
    </source>
</evidence>
<feature type="transmembrane region" description="Helical" evidence="15">
    <location>
        <begin position="440"/>
        <end position="458"/>
    </location>
</feature>
<evidence type="ECO:0000256" key="6">
    <source>
        <dbReference type="ARBA" id="ARBA00022847"/>
    </source>
</evidence>
<dbReference type="InterPro" id="IPR011531">
    <property type="entry name" value="HCO3_transpt-like_TM_dom"/>
</dbReference>
<evidence type="ECO:0000256" key="15">
    <source>
        <dbReference type="RuleBase" id="RU362035"/>
    </source>
</evidence>
<keyword evidence="9 15" id="KW-0406">Ion transport</keyword>
<comment type="catalytic activity">
    <reaction evidence="13">
        <text>2 hydrogencarbonate(out) + Na(+)(out) = 2 hydrogencarbonate(in) + Na(+)(in)</text>
        <dbReference type="Rhea" id="RHEA:72215"/>
        <dbReference type="ChEBI" id="CHEBI:17544"/>
        <dbReference type="ChEBI" id="CHEBI:29101"/>
    </reaction>
</comment>
<dbReference type="GO" id="GO:0008510">
    <property type="term" value="F:sodium:bicarbonate symporter activity"/>
    <property type="evidence" value="ECO:0007669"/>
    <property type="project" value="UniProtKB-ARBA"/>
</dbReference>
<dbReference type="InterPro" id="IPR013769">
    <property type="entry name" value="Band3_cytoplasmic_dom"/>
</dbReference>